<feature type="domain" description="Beta-galactosidase trimerisation" evidence="1">
    <location>
        <begin position="1"/>
        <end position="113"/>
    </location>
</feature>
<evidence type="ECO:0000313" key="3">
    <source>
        <dbReference type="EMBL" id="CUR39430.1"/>
    </source>
</evidence>
<dbReference type="Gene3D" id="3.40.50.880">
    <property type="match status" value="1"/>
</dbReference>
<dbReference type="GO" id="GO:0004565">
    <property type="term" value="F:beta-galactosidase activity"/>
    <property type="evidence" value="ECO:0007669"/>
    <property type="project" value="UniProtKB-EC"/>
</dbReference>
<sequence length="181" mass="20211">MVNESDNVYPGGYPGPLKDVMGLWVEESDAILPNKDVKLAMTTGDELMGHLIADLIRLNGAHILAKYTSEFYAGTPAITENTYSRGKAWYVGSRLDHASLRKIIMHVVDDVHLSALVKEQTELEITKRQNSAGQDIYFVLNMGKGKQPLPVEFQKGYRDLLTGDSPETMLDSWDVEILVQE</sequence>
<dbReference type="AlphaFoldDB" id="A0A0U5JQP7"/>
<dbReference type="InterPro" id="IPR013780">
    <property type="entry name" value="Glyco_hydro_b"/>
</dbReference>
<organism evidence="3">
    <name type="scientific">Limosilactobacillus reuteri</name>
    <name type="common">Lactobacillus reuteri</name>
    <dbReference type="NCBI Taxonomy" id="1598"/>
    <lineage>
        <taxon>Bacteria</taxon>
        <taxon>Bacillati</taxon>
        <taxon>Bacillota</taxon>
        <taxon>Bacilli</taxon>
        <taxon>Lactobacillales</taxon>
        <taxon>Lactobacillaceae</taxon>
        <taxon>Limosilactobacillus</taxon>
    </lineage>
</organism>
<dbReference type="SUPFAM" id="SSF52317">
    <property type="entry name" value="Class I glutamine amidotransferase-like"/>
    <property type="match status" value="1"/>
</dbReference>
<protein>
    <submittedName>
        <fullName evidence="3">Beta-galactosidase</fullName>
        <ecNumber evidence="3">3.2.1.23</ecNumber>
    </submittedName>
</protein>
<feature type="domain" description="Beta-galactosidase C-terminal" evidence="2">
    <location>
        <begin position="123"/>
        <end position="179"/>
    </location>
</feature>
<dbReference type="InterPro" id="IPR013739">
    <property type="entry name" value="Beta_galactosidase_C"/>
</dbReference>
<dbReference type="EMBL" id="LN887444">
    <property type="protein sequence ID" value="CUR39430.1"/>
    <property type="molecule type" value="Genomic_DNA"/>
</dbReference>
<dbReference type="PANTHER" id="PTHR36447:SF1">
    <property type="entry name" value="BETA-GALACTOSIDASE GANA"/>
    <property type="match status" value="1"/>
</dbReference>
<name>A0A0U5JQP7_LIMRT</name>
<dbReference type="PANTHER" id="PTHR36447">
    <property type="entry name" value="BETA-GALACTOSIDASE GANA"/>
    <property type="match status" value="1"/>
</dbReference>
<dbReference type="InterPro" id="IPR029062">
    <property type="entry name" value="Class_I_gatase-like"/>
</dbReference>
<evidence type="ECO:0000259" key="2">
    <source>
        <dbReference type="Pfam" id="PF08533"/>
    </source>
</evidence>
<proteinExistence type="predicted"/>
<dbReference type="InterPro" id="IPR013738">
    <property type="entry name" value="Beta_galactosidase_Trimer"/>
</dbReference>
<gene>
    <name evidence="3" type="ORF">LRLP16767_LR3C6_01397</name>
</gene>
<dbReference type="Pfam" id="PF08532">
    <property type="entry name" value="Glyco_hydro_42M"/>
    <property type="match status" value="1"/>
</dbReference>
<keyword evidence="3" id="KW-0378">Hydrolase</keyword>
<dbReference type="EC" id="3.2.1.23" evidence="3"/>
<reference evidence="3" key="1">
    <citation type="submission" date="2015-10" db="EMBL/GenBank/DDBJ databases">
        <authorList>
            <person name="Gilbert D.G."/>
        </authorList>
    </citation>
    <scope>NUCLEOTIDE SEQUENCE</scope>
    <source>
        <strain evidence="3">3c6</strain>
    </source>
</reference>
<dbReference type="GO" id="GO:0006012">
    <property type="term" value="P:galactose metabolic process"/>
    <property type="evidence" value="ECO:0007669"/>
    <property type="project" value="InterPro"/>
</dbReference>
<dbReference type="InterPro" id="IPR003476">
    <property type="entry name" value="Glyco_hydro_42"/>
</dbReference>
<dbReference type="Pfam" id="PF08533">
    <property type="entry name" value="Glyco_hydro_42C"/>
    <property type="match status" value="1"/>
</dbReference>
<accession>A0A0U5JQP7</accession>
<dbReference type="Gene3D" id="2.60.40.1180">
    <property type="entry name" value="Golgi alpha-mannosidase II"/>
    <property type="match status" value="1"/>
</dbReference>
<evidence type="ECO:0000259" key="1">
    <source>
        <dbReference type="Pfam" id="PF08532"/>
    </source>
</evidence>
<keyword evidence="3" id="KW-0326">Glycosidase</keyword>